<dbReference type="AlphaFoldDB" id="A0AAD3DY91"/>
<dbReference type="Proteomes" id="UP001054857">
    <property type="component" value="Unassembled WGS sequence"/>
</dbReference>
<accession>A0AAD3DY91</accession>
<evidence type="ECO:0000259" key="3">
    <source>
        <dbReference type="Pfam" id="PF00149"/>
    </source>
</evidence>
<dbReference type="PANTHER" id="PTHR43143">
    <property type="entry name" value="METALLOPHOSPHOESTERASE, CALCINEURIN SUPERFAMILY"/>
    <property type="match status" value="1"/>
</dbReference>
<evidence type="ECO:0000256" key="2">
    <source>
        <dbReference type="SAM" id="Phobius"/>
    </source>
</evidence>
<gene>
    <name evidence="4" type="ORF">Agub_g12447</name>
</gene>
<keyword evidence="5" id="KW-1185">Reference proteome</keyword>
<reference evidence="4 5" key="1">
    <citation type="journal article" date="2021" name="Sci. Rep.">
        <title>Genome sequencing of the multicellular alga Astrephomene provides insights into convergent evolution of germ-soma differentiation.</title>
        <authorList>
            <person name="Yamashita S."/>
            <person name="Yamamoto K."/>
            <person name="Matsuzaki R."/>
            <person name="Suzuki S."/>
            <person name="Yamaguchi H."/>
            <person name="Hirooka S."/>
            <person name="Minakuchi Y."/>
            <person name="Miyagishima S."/>
            <person name="Kawachi M."/>
            <person name="Toyoda A."/>
            <person name="Nozaki H."/>
        </authorList>
    </citation>
    <scope>NUCLEOTIDE SEQUENCE [LARGE SCALE GENOMIC DNA]</scope>
    <source>
        <strain evidence="4 5">NIES-4017</strain>
    </source>
</reference>
<organism evidence="4 5">
    <name type="scientific">Astrephomene gubernaculifera</name>
    <dbReference type="NCBI Taxonomy" id="47775"/>
    <lineage>
        <taxon>Eukaryota</taxon>
        <taxon>Viridiplantae</taxon>
        <taxon>Chlorophyta</taxon>
        <taxon>core chlorophytes</taxon>
        <taxon>Chlorophyceae</taxon>
        <taxon>CS clade</taxon>
        <taxon>Chlamydomonadales</taxon>
        <taxon>Astrephomenaceae</taxon>
        <taxon>Astrephomene</taxon>
    </lineage>
</organism>
<feature type="transmembrane region" description="Helical" evidence="2">
    <location>
        <begin position="73"/>
        <end position="95"/>
    </location>
</feature>
<dbReference type="InterPro" id="IPR051918">
    <property type="entry name" value="STPP_CPPED1"/>
</dbReference>
<dbReference type="GO" id="GO:0016787">
    <property type="term" value="F:hydrolase activity"/>
    <property type="evidence" value="ECO:0007669"/>
    <property type="project" value="InterPro"/>
</dbReference>
<comment type="caution">
    <text evidence="4">The sequence shown here is derived from an EMBL/GenBank/DDBJ whole genome shotgun (WGS) entry which is preliminary data.</text>
</comment>
<dbReference type="InterPro" id="IPR029052">
    <property type="entry name" value="Metallo-depent_PP-like"/>
</dbReference>
<name>A0AAD3DY91_9CHLO</name>
<keyword evidence="2" id="KW-1133">Transmembrane helix</keyword>
<dbReference type="EMBL" id="BMAR01000036">
    <property type="protein sequence ID" value="GFR50261.1"/>
    <property type="molecule type" value="Genomic_DNA"/>
</dbReference>
<feature type="compositionally biased region" description="Low complexity" evidence="1">
    <location>
        <begin position="572"/>
        <end position="586"/>
    </location>
</feature>
<keyword evidence="2" id="KW-0472">Membrane</keyword>
<sequence>MSTAWVSSEAESQAVHDEASSLLRRPAPLECEAEQLSQRIQPRWRRFADAIRSTVSPEALTRRCQPLCAKYKISLLILGGLSLTAGFYALVAGTWSNATSSADIRVALLADAHLIGPQYKCCSESNDVDNDSIMKTVDRLQEAQRQINSLSPSPSAVVFLGDVIHNGYYSHDFNWYLANRNAYTVGSEVFQHFSAPVHFLWGNHDYHTVCGNSTASHDRAGLSHRLFRHFLGPTALPYSSRRLGRYLLIFLNAMLGPSWDSAHPRCDTSQASLGAEQLAWLRRQLAGGAPAFVFLHRPLPATMRNEAPALAPLSDVLSVLLAHRSSVMAVFSGHYHRGLNWSSAYPFPHITLPACRYDHDNWFLLSLPQRGPIRSWRLLDWAKNKGGARCSETWTYPATSATIATTSATTQQGSEQQGHEPGPVQPQPPETGSCGSPTLAEVGTVELPALQDASEVPGPTGHQFNPEPPCCLTYQRAFLQRCLDEGPTAACCSILGQHLRPSSAAYGASCMCWPPFWKQAHETFHEVGRNLSQVLDACVANHGWSLQWAGRPGGACLKPGSWELPPPPPPLDAAGAAAAAGDDNGA</sequence>
<evidence type="ECO:0000313" key="4">
    <source>
        <dbReference type="EMBL" id="GFR50261.1"/>
    </source>
</evidence>
<feature type="region of interest" description="Disordered" evidence="1">
    <location>
        <begin position="559"/>
        <end position="586"/>
    </location>
</feature>
<dbReference type="Pfam" id="PF00149">
    <property type="entry name" value="Metallophos"/>
    <property type="match status" value="1"/>
</dbReference>
<dbReference type="SUPFAM" id="SSF56300">
    <property type="entry name" value="Metallo-dependent phosphatases"/>
    <property type="match status" value="1"/>
</dbReference>
<feature type="domain" description="Calcineurin-like phosphoesterase" evidence="3">
    <location>
        <begin position="104"/>
        <end position="337"/>
    </location>
</feature>
<dbReference type="Gene3D" id="3.60.21.10">
    <property type="match status" value="1"/>
</dbReference>
<feature type="region of interest" description="Disordered" evidence="1">
    <location>
        <begin position="406"/>
        <end position="438"/>
    </location>
</feature>
<keyword evidence="2" id="KW-0812">Transmembrane</keyword>
<proteinExistence type="predicted"/>
<evidence type="ECO:0000256" key="1">
    <source>
        <dbReference type="SAM" id="MobiDB-lite"/>
    </source>
</evidence>
<protein>
    <recommendedName>
        <fullName evidence="3">Calcineurin-like phosphoesterase domain-containing protein</fullName>
    </recommendedName>
</protein>
<dbReference type="InterPro" id="IPR004843">
    <property type="entry name" value="Calcineurin-like_PHP"/>
</dbReference>
<evidence type="ECO:0000313" key="5">
    <source>
        <dbReference type="Proteomes" id="UP001054857"/>
    </source>
</evidence>
<dbReference type="PANTHER" id="PTHR43143:SF1">
    <property type="entry name" value="SERINE_THREONINE-PROTEIN PHOSPHATASE CPPED1"/>
    <property type="match status" value="1"/>
</dbReference>